<name>A0ABP9ETQ9_9ACTN</name>
<dbReference type="InterPro" id="IPR001509">
    <property type="entry name" value="Epimerase_deHydtase"/>
</dbReference>
<feature type="domain" description="Ketoreductase" evidence="4">
    <location>
        <begin position="4"/>
        <end position="139"/>
    </location>
</feature>
<dbReference type="PANTHER" id="PTHR43103">
    <property type="entry name" value="NUCLEOSIDE-DIPHOSPHATE-SUGAR EPIMERASE"/>
    <property type="match status" value="1"/>
</dbReference>
<keyword evidence="3" id="KW-0520">NAD</keyword>
<dbReference type="RefSeq" id="WP_345701624.1">
    <property type="nucleotide sequence ID" value="NZ_BAABIS010000001.1"/>
</dbReference>
<dbReference type="Gene3D" id="3.40.50.720">
    <property type="entry name" value="NAD(P)-binding Rossmann-like Domain"/>
    <property type="match status" value="1"/>
</dbReference>
<dbReference type="PANTHER" id="PTHR43103:SF5">
    <property type="entry name" value="4-EPIMERASE, PUTATIVE (AFU_ORTHOLOGUE AFUA_7G00360)-RELATED"/>
    <property type="match status" value="1"/>
</dbReference>
<accession>A0ABP9ETQ9</accession>
<protein>
    <submittedName>
        <fullName evidence="5">NAD(P)-dependent oxidoreductase</fullName>
    </submittedName>
</protein>
<evidence type="ECO:0000313" key="6">
    <source>
        <dbReference type="Proteomes" id="UP001501752"/>
    </source>
</evidence>
<keyword evidence="6" id="KW-1185">Reference proteome</keyword>
<dbReference type="SMART" id="SM00822">
    <property type="entry name" value="PKS_KR"/>
    <property type="match status" value="1"/>
</dbReference>
<comment type="caution">
    <text evidence="5">The sequence shown here is derived from an EMBL/GenBank/DDBJ whole genome shotgun (WGS) entry which is preliminary data.</text>
</comment>
<evidence type="ECO:0000256" key="2">
    <source>
        <dbReference type="ARBA" id="ARBA00023002"/>
    </source>
</evidence>
<evidence type="ECO:0000256" key="1">
    <source>
        <dbReference type="ARBA" id="ARBA00007637"/>
    </source>
</evidence>
<comment type="similarity">
    <text evidence="1">Belongs to the NAD(P)-dependent epimerase/dehydratase family.</text>
</comment>
<dbReference type="SUPFAM" id="SSF51735">
    <property type="entry name" value="NAD(P)-binding Rossmann-fold domains"/>
    <property type="match status" value="1"/>
</dbReference>
<reference evidence="6" key="1">
    <citation type="journal article" date="2019" name="Int. J. Syst. Evol. Microbiol.">
        <title>The Global Catalogue of Microorganisms (GCM) 10K type strain sequencing project: providing services to taxonomists for standard genome sequencing and annotation.</title>
        <authorList>
            <consortium name="The Broad Institute Genomics Platform"/>
            <consortium name="The Broad Institute Genome Sequencing Center for Infectious Disease"/>
            <person name="Wu L."/>
            <person name="Ma J."/>
        </authorList>
    </citation>
    <scope>NUCLEOTIDE SEQUENCE [LARGE SCALE GENOMIC DNA]</scope>
    <source>
        <strain evidence="6">JCM 13006</strain>
    </source>
</reference>
<proteinExistence type="inferred from homology"/>
<organism evidence="5 6">
    <name type="scientific">Kitasatospora terrestris</name>
    <dbReference type="NCBI Taxonomy" id="258051"/>
    <lineage>
        <taxon>Bacteria</taxon>
        <taxon>Bacillati</taxon>
        <taxon>Actinomycetota</taxon>
        <taxon>Actinomycetes</taxon>
        <taxon>Kitasatosporales</taxon>
        <taxon>Streptomycetaceae</taxon>
        <taxon>Kitasatospora</taxon>
    </lineage>
</organism>
<dbReference type="Proteomes" id="UP001501752">
    <property type="component" value="Unassembled WGS sequence"/>
</dbReference>
<dbReference type="Pfam" id="PF01370">
    <property type="entry name" value="Epimerase"/>
    <property type="match status" value="1"/>
</dbReference>
<sequence length="282" mass="29580">MRLGTVVVTGAAGRIGAVVRRALRGEAERLVLVDRVPLRAEAPNEVALTADLRDPAAVEAALAGADRVVHLAGVPDEAPLAELLEANVLGTQHVLEAARRARVRRVVLASSNRVTGFYPAGHLTGPLEPCRPDGLYGVSKVAVEALGQLYADKFGLPVVCLRIGSFEPAPVDARQLATWLSPRDAVGFVRAALTAPEAVRFAAVYAVSANTRRFWELPDPAVLPYVPVDDAEAFAADVPGADAAVDPSAPQAGAYALPEFTLPHLGPADRPACAEPDRSTTT</sequence>
<evidence type="ECO:0000313" key="5">
    <source>
        <dbReference type="EMBL" id="GAA4885069.1"/>
    </source>
</evidence>
<dbReference type="InterPro" id="IPR057326">
    <property type="entry name" value="KR_dom"/>
</dbReference>
<keyword evidence="2" id="KW-0560">Oxidoreductase</keyword>
<dbReference type="InterPro" id="IPR036291">
    <property type="entry name" value="NAD(P)-bd_dom_sf"/>
</dbReference>
<dbReference type="EMBL" id="BAABIS010000001">
    <property type="protein sequence ID" value="GAA4885069.1"/>
    <property type="molecule type" value="Genomic_DNA"/>
</dbReference>
<evidence type="ECO:0000256" key="3">
    <source>
        <dbReference type="ARBA" id="ARBA00023027"/>
    </source>
</evidence>
<gene>
    <name evidence="5" type="ORF">GCM10023235_77590</name>
</gene>
<evidence type="ECO:0000259" key="4">
    <source>
        <dbReference type="SMART" id="SM00822"/>
    </source>
</evidence>